<dbReference type="Proteomes" id="UP000762676">
    <property type="component" value="Unassembled WGS sequence"/>
</dbReference>
<feature type="compositionally biased region" description="Basic and acidic residues" evidence="1">
    <location>
        <begin position="95"/>
        <end position="114"/>
    </location>
</feature>
<feature type="compositionally biased region" description="Basic residues" evidence="1">
    <location>
        <begin position="51"/>
        <end position="68"/>
    </location>
</feature>
<evidence type="ECO:0000313" key="2">
    <source>
        <dbReference type="EMBL" id="GFR79921.1"/>
    </source>
</evidence>
<reference evidence="2 3" key="1">
    <citation type="journal article" date="2021" name="Elife">
        <title>Chloroplast acquisition without the gene transfer in kleptoplastic sea slugs, Plakobranchus ocellatus.</title>
        <authorList>
            <person name="Maeda T."/>
            <person name="Takahashi S."/>
            <person name="Yoshida T."/>
            <person name="Shimamura S."/>
            <person name="Takaki Y."/>
            <person name="Nagai Y."/>
            <person name="Toyoda A."/>
            <person name="Suzuki Y."/>
            <person name="Arimoto A."/>
            <person name="Ishii H."/>
            <person name="Satoh N."/>
            <person name="Nishiyama T."/>
            <person name="Hasebe M."/>
            <person name="Maruyama T."/>
            <person name="Minagawa J."/>
            <person name="Obokata J."/>
            <person name="Shigenobu S."/>
        </authorList>
    </citation>
    <scope>NUCLEOTIDE SEQUENCE [LARGE SCALE GENOMIC DNA]</scope>
</reference>
<evidence type="ECO:0000313" key="3">
    <source>
        <dbReference type="Proteomes" id="UP000762676"/>
    </source>
</evidence>
<keyword evidence="3" id="KW-1185">Reference proteome</keyword>
<feature type="compositionally biased region" description="Polar residues" evidence="1">
    <location>
        <begin position="115"/>
        <end position="134"/>
    </location>
</feature>
<protein>
    <submittedName>
        <fullName evidence="2">Uncharacterized protein</fullName>
    </submittedName>
</protein>
<comment type="caution">
    <text evidence="2">The sequence shown here is derived from an EMBL/GenBank/DDBJ whole genome shotgun (WGS) entry which is preliminary data.</text>
</comment>
<evidence type="ECO:0000256" key="1">
    <source>
        <dbReference type="SAM" id="MobiDB-lite"/>
    </source>
</evidence>
<organism evidence="2 3">
    <name type="scientific">Elysia marginata</name>
    <dbReference type="NCBI Taxonomy" id="1093978"/>
    <lineage>
        <taxon>Eukaryota</taxon>
        <taxon>Metazoa</taxon>
        <taxon>Spiralia</taxon>
        <taxon>Lophotrochozoa</taxon>
        <taxon>Mollusca</taxon>
        <taxon>Gastropoda</taxon>
        <taxon>Heterobranchia</taxon>
        <taxon>Euthyneura</taxon>
        <taxon>Panpulmonata</taxon>
        <taxon>Sacoglossa</taxon>
        <taxon>Placobranchoidea</taxon>
        <taxon>Plakobranchidae</taxon>
        <taxon>Elysia</taxon>
    </lineage>
</organism>
<feature type="region of interest" description="Disordered" evidence="1">
    <location>
        <begin position="51"/>
        <end position="134"/>
    </location>
</feature>
<gene>
    <name evidence="2" type="ORF">ElyMa_000567100</name>
</gene>
<name>A0AAV4G436_9GAST</name>
<dbReference type="EMBL" id="BMAT01001121">
    <property type="protein sequence ID" value="GFR79921.1"/>
    <property type="molecule type" value="Genomic_DNA"/>
</dbReference>
<proteinExistence type="predicted"/>
<sequence length="134" mass="16215">MATEDKTASKSRKPGSGAFYGAYNCNNSFYNSKSKGKSFFKFLRDEERVFKRIRRRRRRRRRRRKRRRREDEEEEKGGGEKRRWCGGRRRRRGRKEKEENEKEQRADENKREGDNSLTTLPKSSYESSCTSNIY</sequence>
<dbReference type="AlphaFoldDB" id="A0AAV4G436"/>
<feature type="region of interest" description="Disordered" evidence="1">
    <location>
        <begin position="1"/>
        <end position="20"/>
    </location>
</feature>
<feature type="compositionally biased region" description="Basic residues" evidence="1">
    <location>
        <begin position="84"/>
        <end position="94"/>
    </location>
</feature>
<accession>A0AAV4G436</accession>